<evidence type="ECO:0000313" key="2">
    <source>
        <dbReference type="EMBL" id="KAK2547916.1"/>
    </source>
</evidence>
<proteinExistence type="predicted"/>
<dbReference type="Proteomes" id="UP001249851">
    <property type="component" value="Unassembled WGS sequence"/>
</dbReference>
<dbReference type="GO" id="GO:0005576">
    <property type="term" value="C:extracellular region"/>
    <property type="evidence" value="ECO:0007669"/>
    <property type="project" value="InterPro"/>
</dbReference>
<keyword evidence="3" id="KW-1185">Reference proteome</keyword>
<reference evidence="2" key="2">
    <citation type="journal article" date="2023" name="Science">
        <title>Genomic signatures of disease resistance in endangered staghorn corals.</title>
        <authorList>
            <person name="Vollmer S.V."/>
            <person name="Selwyn J.D."/>
            <person name="Despard B.A."/>
            <person name="Roesel C.L."/>
        </authorList>
    </citation>
    <scope>NUCLEOTIDE SEQUENCE</scope>
    <source>
        <strain evidence="2">K2</strain>
    </source>
</reference>
<reference evidence="2" key="1">
    <citation type="journal article" date="2023" name="G3 (Bethesda)">
        <title>Whole genome assembly and annotation of the endangered Caribbean coral Acropora cervicornis.</title>
        <authorList>
            <person name="Selwyn J.D."/>
            <person name="Vollmer S.V."/>
        </authorList>
    </citation>
    <scope>NUCLEOTIDE SEQUENCE</scope>
    <source>
        <strain evidence="2">K2</strain>
    </source>
</reference>
<dbReference type="AlphaFoldDB" id="A0AAD9PRV8"/>
<accession>A0AAD9PRV8</accession>
<dbReference type="Gene3D" id="1.10.100.10">
    <property type="entry name" value="Insulin-like"/>
    <property type="match status" value="1"/>
</dbReference>
<gene>
    <name evidence="2" type="ORF">P5673_032003</name>
</gene>
<name>A0AAD9PRV8_ACRCE</name>
<dbReference type="InterPro" id="IPR036438">
    <property type="entry name" value="Insulin-like_sf"/>
</dbReference>
<dbReference type="GO" id="GO:0005179">
    <property type="term" value="F:hormone activity"/>
    <property type="evidence" value="ECO:0007669"/>
    <property type="project" value="InterPro"/>
</dbReference>
<organism evidence="2 3">
    <name type="scientific">Acropora cervicornis</name>
    <name type="common">Staghorn coral</name>
    <dbReference type="NCBI Taxonomy" id="6130"/>
    <lineage>
        <taxon>Eukaryota</taxon>
        <taxon>Metazoa</taxon>
        <taxon>Cnidaria</taxon>
        <taxon>Anthozoa</taxon>
        <taxon>Hexacorallia</taxon>
        <taxon>Scleractinia</taxon>
        <taxon>Astrocoeniina</taxon>
        <taxon>Acroporidae</taxon>
        <taxon>Acropora</taxon>
    </lineage>
</organism>
<feature type="domain" description="Insulin-like" evidence="1">
    <location>
        <begin position="94"/>
        <end position="173"/>
    </location>
</feature>
<sequence>MGVPSLSQELNFKGHKTEIQAVNCLPMDHIATVTSVIWLLRISSLLLNGQTTAITLPKSLNDSETTTLSVATTAPPYTGCKVNEVNSPPSKHCQNWCGEQIMNAYSSACDNTQKRKKRGMRRLSQIGMDRKEASKFLKASSYRSKFSRVKRSTDIVEECCYEGCVSEEVQEYC</sequence>
<comment type="caution">
    <text evidence="2">The sequence shown here is derived from an EMBL/GenBank/DDBJ whole genome shotgun (WGS) entry which is preliminary data.</text>
</comment>
<dbReference type="Pfam" id="PF00049">
    <property type="entry name" value="Insulin"/>
    <property type="match status" value="1"/>
</dbReference>
<dbReference type="InterPro" id="IPR016179">
    <property type="entry name" value="Insulin-like"/>
</dbReference>
<dbReference type="EMBL" id="JARQWQ010000162">
    <property type="protein sequence ID" value="KAK2547916.1"/>
    <property type="molecule type" value="Genomic_DNA"/>
</dbReference>
<evidence type="ECO:0000259" key="1">
    <source>
        <dbReference type="SMART" id="SM00078"/>
    </source>
</evidence>
<dbReference type="SMART" id="SM00078">
    <property type="entry name" value="IlGF"/>
    <property type="match status" value="1"/>
</dbReference>
<evidence type="ECO:0000313" key="3">
    <source>
        <dbReference type="Proteomes" id="UP001249851"/>
    </source>
</evidence>
<protein>
    <recommendedName>
        <fullName evidence="1">Insulin-like domain-containing protein</fullName>
    </recommendedName>
</protein>
<dbReference type="SUPFAM" id="SSF56994">
    <property type="entry name" value="Insulin-like"/>
    <property type="match status" value="1"/>
</dbReference>